<feature type="region of interest" description="Disordered" evidence="4">
    <location>
        <begin position="100"/>
        <end position="242"/>
    </location>
</feature>
<sequence length="641" mass="74702">MDLNQKQEYTEGIDDYLEEYNVYDYFYELMKEIIVNKPKNPIDFLIERISKTETKRCVIVGPPGFSQLGLGRLIAGKIGWKYLNMSDWIERDIDEIRKSEAAQLPQPRPPKVKKEKKKSEEIKEEPSKEEPPKEEPSKKEPSKKEPSKENSSKEDPPKEETKDEDIKEDPKKEKKDDKSQKEESQSKADDHKSGDENEDEKDSKNEEAESKDDQEKDAKDDKETHDEEEKPKQESPPPPKTHILELEANLERYKKEALEDDSDEDVNNHHLFDDIVLRNNEKVKEGFISDDNSIKVFSKNAKEFGHESWILEGFPKTKSQGLALGKNKIIPDKIFLLKYSDEVALEHIMNGIKEKHSDKIQEEEMKDIAQRIMQEYHLQIKDVEQMFKNVIHIIDAHGYVKGYSDDQNKASNFVDQISSLILMKRTSPHRKLRVIVIGAPGSGRSTQAEKIAEKYKLVHVSTSNLLQNEIRLGTEKGKRINDCFKNNKLVPDEIICSLVENRIKKDDCIQNGWILDGFPKTIQQITVLKAIKIKPTRVIILECDKEICVTRIVNRQYDPVTGQFYNTELNPSVDPEIRERLKPLFPDMNKDKVEKRWNIWNQFQIKVQENYQDLALKFNTEEYTPEQVTEQICEYLENPLF</sequence>
<evidence type="ECO:0000256" key="2">
    <source>
        <dbReference type="ARBA" id="ARBA00022741"/>
    </source>
</evidence>
<dbReference type="Gene3D" id="3.40.50.300">
    <property type="entry name" value="P-loop containing nucleotide triphosphate hydrolases"/>
    <property type="match status" value="2"/>
</dbReference>
<organism evidence="5 6">
    <name type="scientific">Euplotes crassus</name>
    <dbReference type="NCBI Taxonomy" id="5936"/>
    <lineage>
        <taxon>Eukaryota</taxon>
        <taxon>Sar</taxon>
        <taxon>Alveolata</taxon>
        <taxon>Ciliophora</taxon>
        <taxon>Intramacronucleata</taxon>
        <taxon>Spirotrichea</taxon>
        <taxon>Hypotrichia</taxon>
        <taxon>Euplotida</taxon>
        <taxon>Euplotidae</taxon>
        <taxon>Moneuplotes</taxon>
    </lineage>
</organism>
<dbReference type="PRINTS" id="PR00094">
    <property type="entry name" value="ADENYLTKNASE"/>
</dbReference>
<protein>
    <recommendedName>
        <fullName evidence="7">Adenylate kinase</fullName>
    </recommendedName>
</protein>
<keyword evidence="6" id="KW-1185">Reference proteome</keyword>
<evidence type="ECO:0000313" key="5">
    <source>
        <dbReference type="EMBL" id="CAI2361619.1"/>
    </source>
</evidence>
<dbReference type="InterPro" id="IPR000850">
    <property type="entry name" value="Adenylat/UMP-CMP_kin"/>
</dbReference>
<dbReference type="CDD" id="cd01428">
    <property type="entry name" value="ADK"/>
    <property type="match status" value="1"/>
</dbReference>
<dbReference type="CDD" id="cd22979">
    <property type="entry name" value="DD_AK8"/>
    <property type="match status" value="1"/>
</dbReference>
<dbReference type="HAMAP" id="MF_00235">
    <property type="entry name" value="Adenylate_kinase_Adk"/>
    <property type="match status" value="1"/>
</dbReference>
<comment type="caution">
    <text evidence="5">The sequence shown here is derived from an EMBL/GenBank/DDBJ whole genome shotgun (WGS) entry which is preliminary data.</text>
</comment>
<name>A0AAD1X5K2_EUPCR</name>
<dbReference type="PANTHER" id="PTHR23359">
    <property type="entry name" value="NUCLEOTIDE KINASE"/>
    <property type="match status" value="1"/>
</dbReference>
<evidence type="ECO:0000256" key="4">
    <source>
        <dbReference type="SAM" id="MobiDB-lite"/>
    </source>
</evidence>
<dbReference type="SUPFAM" id="SSF47391">
    <property type="entry name" value="Dimerization-anchoring domain of cAMP-dependent PK regulatory subunit"/>
    <property type="match status" value="1"/>
</dbReference>
<dbReference type="Gene3D" id="1.20.890.10">
    <property type="entry name" value="cAMP-dependent protein kinase regulatory subunit, dimerization-anchoring domain"/>
    <property type="match status" value="1"/>
</dbReference>
<dbReference type="GO" id="GO:0005524">
    <property type="term" value="F:ATP binding"/>
    <property type="evidence" value="ECO:0007669"/>
    <property type="project" value="InterPro"/>
</dbReference>
<evidence type="ECO:0008006" key="7">
    <source>
        <dbReference type="Google" id="ProtNLM"/>
    </source>
</evidence>
<keyword evidence="1" id="KW-0808">Transferase</keyword>
<dbReference type="GO" id="GO:0006139">
    <property type="term" value="P:nucleobase-containing compound metabolic process"/>
    <property type="evidence" value="ECO:0007669"/>
    <property type="project" value="InterPro"/>
</dbReference>
<evidence type="ECO:0000313" key="6">
    <source>
        <dbReference type="Proteomes" id="UP001295684"/>
    </source>
</evidence>
<keyword evidence="2" id="KW-0547">Nucleotide-binding</keyword>
<dbReference type="GO" id="GO:0019205">
    <property type="term" value="F:nucleobase-containing compound kinase activity"/>
    <property type="evidence" value="ECO:0007669"/>
    <property type="project" value="InterPro"/>
</dbReference>
<proteinExistence type="inferred from homology"/>
<evidence type="ECO:0000256" key="3">
    <source>
        <dbReference type="ARBA" id="ARBA00022777"/>
    </source>
</evidence>
<dbReference type="InterPro" id="IPR027417">
    <property type="entry name" value="P-loop_NTPase"/>
</dbReference>
<reference evidence="5" key="1">
    <citation type="submission" date="2023-07" db="EMBL/GenBank/DDBJ databases">
        <authorList>
            <consortium name="AG Swart"/>
            <person name="Singh M."/>
            <person name="Singh A."/>
            <person name="Seah K."/>
            <person name="Emmerich C."/>
        </authorList>
    </citation>
    <scope>NUCLEOTIDE SEQUENCE</scope>
    <source>
        <strain evidence="5">DP1</strain>
    </source>
</reference>
<dbReference type="EMBL" id="CAMPGE010002809">
    <property type="protein sequence ID" value="CAI2361619.1"/>
    <property type="molecule type" value="Genomic_DNA"/>
</dbReference>
<feature type="compositionally biased region" description="Basic and acidic residues" evidence="4">
    <location>
        <begin position="117"/>
        <end position="233"/>
    </location>
</feature>
<dbReference type="SUPFAM" id="SSF52540">
    <property type="entry name" value="P-loop containing nucleoside triphosphate hydrolases"/>
    <property type="match status" value="2"/>
</dbReference>
<dbReference type="AlphaFoldDB" id="A0AAD1X5K2"/>
<keyword evidence="3" id="KW-0418">Kinase</keyword>
<gene>
    <name evidence="5" type="ORF">ECRASSUSDP1_LOCUS2931</name>
</gene>
<accession>A0AAD1X5K2</accession>
<dbReference type="Pfam" id="PF00406">
    <property type="entry name" value="ADK"/>
    <property type="match status" value="1"/>
</dbReference>
<dbReference type="Proteomes" id="UP001295684">
    <property type="component" value="Unassembled WGS sequence"/>
</dbReference>
<evidence type="ECO:0000256" key="1">
    <source>
        <dbReference type="ARBA" id="ARBA00022679"/>
    </source>
</evidence>